<sequence length="75" mass="7931">MFLCWFGTCVSEADSAPLGPEAAAGNALLAEPNVVNEVCGLIYHGKFDAAAELLRLEGISGQDPQSRLGRLDQII</sequence>
<gene>
    <name evidence="1" type="ORF">S01H1_36615</name>
</gene>
<organism evidence="1">
    <name type="scientific">marine sediment metagenome</name>
    <dbReference type="NCBI Taxonomy" id="412755"/>
    <lineage>
        <taxon>unclassified sequences</taxon>
        <taxon>metagenomes</taxon>
        <taxon>ecological metagenomes</taxon>
    </lineage>
</organism>
<protein>
    <submittedName>
        <fullName evidence="1">Uncharacterized protein</fullName>
    </submittedName>
</protein>
<proteinExistence type="predicted"/>
<evidence type="ECO:0000313" key="1">
    <source>
        <dbReference type="EMBL" id="GAG05886.1"/>
    </source>
</evidence>
<dbReference type="AlphaFoldDB" id="X0VZH3"/>
<accession>X0VZH3</accession>
<feature type="non-terminal residue" evidence="1">
    <location>
        <position position="75"/>
    </location>
</feature>
<comment type="caution">
    <text evidence="1">The sequence shown here is derived from an EMBL/GenBank/DDBJ whole genome shotgun (WGS) entry which is preliminary data.</text>
</comment>
<dbReference type="EMBL" id="BARS01022950">
    <property type="protein sequence ID" value="GAG05886.1"/>
    <property type="molecule type" value="Genomic_DNA"/>
</dbReference>
<reference evidence="1" key="1">
    <citation type="journal article" date="2014" name="Front. Microbiol.">
        <title>High frequency of phylogenetically diverse reductive dehalogenase-homologous genes in deep subseafloor sedimentary metagenomes.</title>
        <authorList>
            <person name="Kawai M."/>
            <person name="Futagami T."/>
            <person name="Toyoda A."/>
            <person name="Takaki Y."/>
            <person name="Nishi S."/>
            <person name="Hori S."/>
            <person name="Arai W."/>
            <person name="Tsubouchi T."/>
            <person name="Morono Y."/>
            <person name="Uchiyama I."/>
            <person name="Ito T."/>
            <person name="Fujiyama A."/>
            <person name="Inagaki F."/>
            <person name="Takami H."/>
        </authorList>
    </citation>
    <scope>NUCLEOTIDE SEQUENCE</scope>
    <source>
        <strain evidence="1">Expedition CK06-06</strain>
    </source>
</reference>
<name>X0VZH3_9ZZZZ</name>